<dbReference type="Gene3D" id="1.10.10.10">
    <property type="entry name" value="Winged helix-like DNA-binding domain superfamily/Winged helix DNA-binding domain"/>
    <property type="match status" value="1"/>
</dbReference>
<dbReference type="EMBL" id="JBEUKS010000012">
    <property type="protein sequence ID" value="MFC1442431.1"/>
    <property type="molecule type" value="Genomic_DNA"/>
</dbReference>
<dbReference type="InterPro" id="IPR036390">
    <property type="entry name" value="WH_DNA-bd_sf"/>
</dbReference>
<feature type="domain" description="HTH marR-type" evidence="4">
    <location>
        <begin position="9"/>
        <end position="138"/>
    </location>
</feature>
<dbReference type="PANTHER" id="PTHR42756:SF1">
    <property type="entry name" value="TRANSCRIPTIONAL REPRESSOR OF EMRAB OPERON"/>
    <property type="match status" value="1"/>
</dbReference>
<organism evidence="5 6">
    <name type="scientific">Streptacidiphilus jeojiensis</name>
    <dbReference type="NCBI Taxonomy" id="3229225"/>
    <lineage>
        <taxon>Bacteria</taxon>
        <taxon>Bacillati</taxon>
        <taxon>Actinomycetota</taxon>
        <taxon>Actinomycetes</taxon>
        <taxon>Kitasatosporales</taxon>
        <taxon>Streptomycetaceae</taxon>
        <taxon>Streptacidiphilus</taxon>
    </lineage>
</organism>
<reference evidence="5 6" key="1">
    <citation type="submission" date="2024-06" db="EMBL/GenBank/DDBJ databases">
        <authorList>
            <person name="Lee S.D."/>
        </authorList>
    </citation>
    <scope>NUCLEOTIDE SEQUENCE [LARGE SCALE GENOMIC DNA]</scope>
    <source>
        <strain evidence="5 6">N1-10</strain>
    </source>
</reference>
<dbReference type="PROSITE" id="PS01117">
    <property type="entry name" value="HTH_MARR_1"/>
    <property type="match status" value="1"/>
</dbReference>
<proteinExistence type="predicted"/>
<dbReference type="InterPro" id="IPR023187">
    <property type="entry name" value="Tscrpt_reg_MarR-type_CS"/>
</dbReference>
<dbReference type="Pfam" id="PF01047">
    <property type="entry name" value="MarR"/>
    <property type="match status" value="1"/>
</dbReference>
<name>A0ABV6XVY8_9ACTN</name>
<protein>
    <submittedName>
        <fullName evidence="5">MarR family winged helix-turn-helix transcriptional regulator</fullName>
    </submittedName>
</protein>
<keyword evidence="3" id="KW-0804">Transcription</keyword>
<evidence type="ECO:0000256" key="3">
    <source>
        <dbReference type="ARBA" id="ARBA00023163"/>
    </source>
</evidence>
<evidence type="ECO:0000313" key="5">
    <source>
        <dbReference type="EMBL" id="MFC1442431.1"/>
    </source>
</evidence>
<comment type="caution">
    <text evidence="5">The sequence shown here is derived from an EMBL/GenBank/DDBJ whole genome shotgun (WGS) entry which is preliminary data.</text>
</comment>
<keyword evidence="2" id="KW-0238">DNA-binding</keyword>
<dbReference type="SUPFAM" id="SSF46785">
    <property type="entry name" value="Winged helix' DNA-binding domain"/>
    <property type="match status" value="1"/>
</dbReference>
<dbReference type="PRINTS" id="PR00598">
    <property type="entry name" value="HTHMARR"/>
</dbReference>
<sequence>MPGSVADHTVCLLLKLGQVAFRLSEDRLDALGLRVRHYSILQALADNGPQPQLGLGAYLRIDPATMASSLDFLENTGYLARARDRQDRRRYVVEITAAGSDLLARANTGLEGLDATMFADLAAADRATLHRVLGELASESGLPALYDAVREPTASKKQA</sequence>
<dbReference type="RefSeq" id="WP_380567489.1">
    <property type="nucleotide sequence ID" value="NZ_JBEUKS010000012.1"/>
</dbReference>
<dbReference type="Proteomes" id="UP001592581">
    <property type="component" value="Unassembled WGS sequence"/>
</dbReference>
<dbReference type="PROSITE" id="PS50995">
    <property type="entry name" value="HTH_MARR_2"/>
    <property type="match status" value="1"/>
</dbReference>
<evidence type="ECO:0000259" key="4">
    <source>
        <dbReference type="PROSITE" id="PS50995"/>
    </source>
</evidence>
<dbReference type="InterPro" id="IPR036388">
    <property type="entry name" value="WH-like_DNA-bd_sf"/>
</dbReference>
<dbReference type="InterPro" id="IPR000835">
    <property type="entry name" value="HTH_MarR-typ"/>
</dbReference>
<gene>
    <name evidence="5" type="ORF">ABUW04_29680</name>
</gene>
<keyword evidence="6" id="KW-1185">Reference proteome</keyword>
<accession>A0ABV6XVY8</accession>
<keyword evidence="1" id="KW-0805">Transcription regulation</keyword>
<evidence type="ECO:0000256" key="2">
    <source>
        <dbReference type="ARBA" id="ARBA00023125"/>
    </source>
</evidence>
<dbReference type="SMART" id="SM00347">
    <property type="entry name" value="HTH_MARR"/>
    <property type="match status" value="1"/>
</dbReference>
<dbReference type="PANTHER" id="PTHR42756">
    <property type="entry name" value="TRANSCRIPTIONAL REGULATOR, MARR"/>
    <property type="match status" value="1"/>
</dbReference>
<evidence type="ECO:0000256" key="1">
    <source>
        <dbReference type="ARBA" id="ARBA00023015"/>
    </source>
</evidence>
<evidence type="ECO:0000313" key="6">
    <source>
        <dbReference type="Proteomes" id="UP001592581"/>
    </source>
</evidence>